<evidence type="ECO:0000256" key="2">
    <source>
        <dbReference type="ARBA" id="ARBA00017823"/>
    </source>
</evidence>
<evidence type="ECO:0000256" key="3">
    <source>
        <dbReference type="ARBA" id="ARBA00022491"/>
    </source>
</evidence>
<accession>A0A3E0WUA4</accession>
<dbReference type="AlphaFoldDB" id="A0A3E0WUA4"/>
<comment type="similarity">
    <text evidence="1">Belongs to the FlgM family.</text>
</comment>
<evidence type="ECO:0000256" key="5">
    <source>
        <dbReference type="ARBA" id="ARBA00023015"/>
    </source>
</evidence>
<comment type="caution">
    <text evidence="11">The sequence shown here is derived from an EMBL/GenBank/DDBJ whole genome shotgun (WGS) entry which is preliminary data.</text>
</comment>
<dbReference type="GO" id="GO:0044781">
    <property type="term" value="P:bacterial-type flagellum organization"/>
    <property type="evidence" value="ECO:0007669"/>
    <property type="project" value="UniProtKB-KW"/>
</dbReference>
<name>A0A3E0WUA4_9GAMM</name>
<feature type="compositionally biased region" description="Low complexity" evidence="9">
    <location>
        <begin position="17"/>
        <end position="28"/>
    </location>
</feature>
<feature type="compositionally biased region" description="Polar residues" evidence="9">
    <location>
        <begin position="1"/>
        <end position="16"/>
    </location>
</feature>
<keyword evidence="6" id="KW-0804">Transcription</keyword>
<evidence type="ECO:0000256" key="1">
    <source>
        <dbReference type="ARBA" id="ARBA00005322"/>
    </source>
</evidence>
<reference evidence="12" key="1">
    <citation type="submission" date="2017-05" db="EMBL/GenBank/DDBJ databases">
        <authorList>
            <person name="Sharma S."/>
            <person name="Sidhu C."/>
            <person name="Pinnaka A.K."/>
        </authorList>
    </citation>
    <scope>NUCLEOTIDE SEQUENCE [LARGE SCALE GENOMIC DNA]</scope>
    <source>
        <strain evidence="12">AK93</strain>
    </source>
</reference>
<keyword evidence="11" id="KW-0969">Cilium</keyword>
<keyword evidence="5" id="KW-0805">Transcription regulation</keyword>
<evidence type="ECO:0000313" key="11">
    <source>
        <dbReference type="EMBL" id="RFA35731.1"/>
    </source>
</evidence>
<dbReference type="SUPFAM" id="SSF101498">
    <property type="entry name" value="Anti-sigma factor FlgM"/>
    <property type="match status" value="1"/>
</dbReference>
<evidence type="ECO:0000256" key="6">
    <source>
        <dbReference type="ARBA" id="ARBA00023163"/>
    </source>
</evidence>
<evidence type="ECO:0000259" key="10">
    <source>
        <dbReference type="Pfam" id="PF04316"/>
    </source>
</evidence>
<dbReference type="InterPro" id="IPR031316">
    <property type="entry name" value="FlgM_C"/>
</dbReference>
<proteinExistence type="inferred from homology"/>
<keyword evidence="11" id="KW-0282">Flagellum</keyword>
<keyword evidence="11" id="KW-0966">Cell projection</keyword>
<evidence type="ECO:0000256" key="4">
    <source>
        <dbReference type="ARBA" id="ARBA00022795"/>
    </source>
</evidence>
<evidence type="ECO:0000256" key="8">
    <source>
        <dbReference type="ARBA" id="ARBA00030117"/>
    </source>
</evidence>
<comment type="function">
    <text evidence="7">Responsible for the coupling of flagellin expression to flagellar assembly by preventing expression of the flagellin genes when a component of the middle class of proteins is defective. It negatively regulates flagellar genes by inhibiting the activity of FliA by directly binding to FliA.</text>
</comment>
<protein>
    <recommendedName>
        <fullName evidence="2">Negative regulator of flagellin synthesis</fullName>
    </recommendedName>
    <alternativeName>
        <fullName evidence="8">Anti-sigma-28 factor</fullName>
    </alternativeName>
</protein>
<dbReference type="OrthoDB" id="5738369at2"/>
<dbReference type="Proteomes" id="UP000256763">
    <property type="component" value="Unassembled WGS sequence"/>
</dbReference>
<gene>
    <name evidence="11" type="ORF">CAL65_12445</name>
</gene>
<feature type="region of interest" description="Disordered" evidence="9">
    <location>
        <begin position="1"/>
        <end position="47"/>
    </location>
</feature>
<evidence type="ECO:0000256" key="9">
    <source>
        <dbReference type="SAM" id="MobiDB-lite"/>
    </source>
</evidence>
<evidence type="ECO:0000256" key="7">
    <source>
        <dbReference type="ARBA" id="ARBA00024739"/>
    </source>
</evidence>
<keyword evidence="4" id="KW-1005">Bacterial flagellum biogenesis</keyword>
<keyword evidence="12" id="KW-1185">Reference proteome</keyword>
<dbReference type="EMBL" id="NFZW01000011">
    <property type="protein sequence ID" value="RFA35731.1"/>
    <property type="molecule type" value="Genomic_DNA"/>
</dbReference>
<sequence length="103" mass="11164">MSNPIDNNTRLNGTLINTGRTQGTGNTGKSNEPVAPVEGKNGTAQAGVESERLQMVRDRIDSTPEVDIERVEAIKQSIAEGRYPLDPERIADKFAELEGLLNS</sequence>
<dbReference type="Pfam" id="PF04316">
    <property type="entry name" value="FlgM"/>
    <property type="match status" value="1"/>
</dbReference>
<dbReference type="GO" id="GO:0045892">
    <property type="term" value="P:negative regulation of DNA-templated transcription"/>
    <property type="evidence" value="ECO:0007669"/>
    <property type="project" value="InterPro"/>
</dbReference>
<organism evidence="11 12">
    <name type="scientific">Alkalilimnicola ehrlichii</name>
    <dbReference type="NCBI Taxonomy" id="351052"/>
    <lineage>
        <taxon>Bacteria</taxon>
        <taxon>Pseudomonadati</taxon>
        <taxon>Pseudomonadota</taxon>
        <taxon>Gammaproteobacteria</taxon>
        <taxon>Chromatiales</taxon>
        <taxon>Ectothiorhodospiraceae</taxon>
        <taxon>Alkalilimnicola</taxon>
    </lineage>
</organism>
<dbReference type="RefSeq" id="WP_116302496.1">
    <property type="nucleotide sequence ID" value="NZ_NFZV01000011.1"/>
</dbReference>
<feature type="domain" description="Anti-sigma-28 factor FlgM C-terminal" evidence="10">
    <location>
        <begin position="50"/>
        <end position="94"/>
    </location>
</feature>
<dbReference type="InterPro" id="IPR007412">
    <property type="entry name" value="FlgM"/>
</dbReference>
<evidence type="ECO:0000313" key="12">
    <source>
        <dbReference type="Proteomes" id="UP000256763"/>
    </source>
</evidence>
<dbReference type="InterPro" id="IPR035890">
    <property type="entry name" value="Anti-sigma-28_factor_FlgM_sf"/>
</dbReference>
<dbReference type="NCBIfam" id="TIGR03824">
    <property type="entry name" value="FlgM_jcvi"/>
    <property type="match status" value="1"/>
</dbReference>
<keyword evidence="3" id="KW-0678">Repressor</keyword>